<comment type="subcellular location">
    <subcellularLocation>
        <location evidence="3">Cytoplasm</location>
    </subcellularLocation>
</comment>
<dbReference type="InterPro" id="IPR002669">
    <property type="entry name" value="UreD"/>
</dbReference>
<protein>
    <recommendedName>
        <fullName evidence="3">Urease accessory protein UreD</fullName>
    </recommendedName>
</protein>
<dbReference type="AlphaFoldDB" id="A0A7C3VJH4"/>
<name>A0A7C3VJH4_9CYAN</name>
<comment type="caution">
    <text evidence="4">The sequence shown here is derived from an EMBL/GenBank/DDBJ whole genome shotgun (WGS) entry which is preliminary data.</text>
</comment>
<keyword evidence="3" id="KW-0996">Nickel insertion</keyword>
<evidence type="ECO:0000256" key="3">
    <source>
        <dbReference type="HAMAP-Rule" id="MF_01384"/>
    </source>
</evidence>
<dbReference type="GO" id="GO:0016151">
    <property type="term" value="F:nickel cation binding"/>
    <property type="evidence" value="ECO:0007669"/>
    <property type="project" value="UniProtKB-UniRule"/>
</dbReference>
<sequence length="287" mass="32104">MNPTNLAPSSPPSAWHGSLELVYASKGGGTYITHKKATAPLKLQRPFYPEGEECCHSVILHTAGGIVGGDRLSQSIHLEPNAHALITTAAAAKIYRSNGQTAHQDINIKIDSGAHLEWLPQENIIFNSAIYRQNLHIELAPTAHILLWEIHRFGRSARGEKFHQGNWRGDTEIWQQGIPLWIDRQKLRGSEETFASPHALGGFPIVATLAWLGEPVTSELIAEARQLWEQVSPTTGQAGVTRLPNGLLCRYRGHSTPEVRQWFIEVWQLLRRSVWGRPICLPRVWPL</sequence>
<evidence type="ECO:0000256" key="1">
    <source>
        <dbReference type="ARBA" id="ARBA00007177"/>
    </source>
</evidence>
<reference evidence="4" key="1">
    <citation type="journal article" date="2020" name="mSystems">
        <title>Genome- and Community-Level Interaction Insights into Carbon Utilization and Element Cycling Functions of Hydrothermarchaeota in Hydrothermal Sediment.</title>
        <authorList>
            <person name="Zhou Z."/>
            <person name="Liu Y."/>
            <person name="Xu W."/>
            <person name="Pan J."/>
            <person name="Luo Z.H."/>
            <person name="Li M."/>
        </authorList>
    </citation>
    <scope>NUCLEOTIDE SEQUENCE [LARGE SCALE GENOMIC DNA]</scope>
    <source>
        <strain evidence="4">SpSt-374</strain>
    </source>
</reference>
<dbReference type="PANTHER" id="PTHR33643">
    <property type="entry name" value="UREASE ACCESSORY PROTEIN D"/>
    <property type="match status" value="1"/>
</dbReference>
<dbReference type="PANTHER" id="PTHR33643:SF1">
    <property type="entry name" value="UREASE ACCESSORY PROTEIN D"/>
    <property type="match status" value="1"/>
</dbReference>
<dbReference type="GO" id="GO:0005737">
    <property type="term" value="C:cytoplasm"/>
    <property type="evidence" value="ECO:0007669"/>
    <property type="project" value="UniProtKB-SubCell"/>
</dbReference>
<gene>
    <name evidence="3" type="primary">ureD</name>
    <name evidence="4" type="ORF">ENR15_18850</name>
</gene>
<keyword evidence="2 3" id="KW-0143">Chaperone</keyword>
<organism evidence="4">
    <name type="scientific">Planktothricoides sp. SpSt-374</name>
    <dbReference type="NCBI Taxonomy" id="2282167"/>
    <lineage>
        <taxon>Bacteria</taxon>
        <taxon>Bacillati</taxon>
        <taxon>Cyanobacteriota</taxon>
        <taxon>Cyanophyceae</taxon>
        <taxon>Oscillatoriophycideae</taxon>
        <taxon>Oscillatoriales</taxon>
        <taxon>Oscillatoriaceae</taxon>
        <taxon>Planktothricoides</taxon>
    </lineage>
</organism>
<dbReference type="Pfam" id="PF01774">
    <property type="entry name" value="UreD"/>
    <property type="match status" value="1"/>
</dbReference>
<proteinExistence type="inferred from homology"/>
<comment type="subunit">
    <text evidence="3">UreD, UreF and UreG form a complex that acts as a GTP-hydrolysis-dependent molecular chaperone, activating the urease apoprotein by helping to assemble the nickel containing metallocenter of UreC. The UreE protein probably delivers the nickel.</text>
</comment>
<accession>A0A7C3VJH4</accession>
<dbReference type="HAMAP" id="MF_01384">
    <property type="entry name" value="UreD"/>
    <property type="match status" value="1"/>
</dbReference>
<evidence type="ECO:0000313" key="4">
    <source>
        <dbReference type="EMBL" id="HGG02639.1"/>
    </source>
</evidence>
<keyword evidence="3" id="KW-0963">Cytoplasm</keyword>
<dbReference type="EMBL" id="DSPX01000194">
    <property type="protein sequence ID" value="HGG02639.1"/>
    <property type="molecule type" value="Genomic_DNA"/>
</dbReference>
<comment type="similarity">
    <text evidence="1 3">Belongs to the UreD family.</text>
</comment>
<evidence type="ECO:0000256" key="2">
    <source>
        <dbReference type="ARBA" id="ARBA00023186"/>
    </source>
</evidence>
<comment type="function">
    <text evidence="3">Required for maturation of urease via the functional incorporation of the urease nickel metallocenter.</text>
</comment>